<dbReference type="EMBL" id="FLMQ01000045">
    <property type="protein sequence ID" value="SBP87065.1"/>
    <property type="molecule type" value="Genomic_DNA"/>
</dbReference>
<dbReference type="NCBIfam" id="TIGR00427">
    <property type="entry name" value="NAAT family transporter"/>
    <property type="match status" value="1"/>
</dbReference>
<evidence type="ECO:0000256" key="1">
    <source>
        <dbReference type="ARBA" id="ARBA00004651"/>
    </source>
</evidence>
<protein>
    <recommendedName>
        <fullName evidence="7">UPF0056 membrane protein</fullName>
    </recommendedName>
</protein>
<comment type="subcellular location">
    <subcellularLocation>
        <location evidence="1 7">Cell membrane</location>
        <topology evidence="1 7">Multi-pass membrane protein</topology>
    </subcellularLocation>
</comment>
<dbReference type="AlphaFoldDB" id="A0A238D1E5"/>
<feature type="transmembrane region" description="Helical" evidence="7">
    <location>
        <begin position="166"/>
        <end position="187"/>
    </location>
</feature>
<evidence type="ECO:0000256" key="6">
    <source>
        <dbReference type="ARBA" id="ARBA00023136"/>
    </source>
</evidence>
<feature type="transmembrane region" description="Helical" evidence="7">
    <location>
        <begin position="135"/>
        <end position="160"/>
    </location>
</feature>
<dbReference type="InterPro" id="IPR002771">
    <property type="entry name" value="Multi_antbiot-R_MarC"/>
</dbReference>
<keyword evidence="5 7" id="KW-1133">Transmembrane helix</keyword>
<sequence>MQLRKIAAQPRLDPRALLAYSPHPPRLMNLIKPLVALLAIVNPLGAIPFFIMFTENFTVEQRKRTIYISAFSAFLVIAISALVGIELLHFFGISLASFQVGGGMLLLISSISMLNARTGAVRSTPEEVDEAAARASVAVVPLTIPLLTGPATISTVIIYANKARHWTDLLVLVSYGVVIALAAALSFRAAERIAGFLGKTGINVMTRLMGLILAALSVEMMSDGLLKLFPGLGR</sequence>
<comment type="similarity">
    <text evidence="2 7">Belongs to the UPF0056 (MarC) family.</text>
</comment>
<dbReference type="Pfam" id="PF01914">
    <property type="entry name" value="MarC"/>
    <property type="match status" value="1"/>
</dbReference>
<evidence type="ECO:0000256" key="2">
    <source>
        <dbReference type="ARBA" id="ARBA00009784"/>
    </source>
</evidence>
<dbReference type="PANTHER" id="PTHR33508">
    <property type="entry name" value="UPF0056 MEMBRANE PROTEIN YHCE"/>
    <property type="match status" value="1"/>
</dbReference>
<proteinExistence type="inferred from homology"/>
<evidence type="ECO:0000256" key="7">
    <source>
        <dbReference type="RuleBase" id="RU362048"/>
    </source>
</evidence>
<feature type="transmembrane region" description="Helical" evidence="7">
    <location>
        <begin position="34"/>
        <end position="53"/>
    </location>
</feature>
<evidence type="ECO:0000256" key="4">
    <source>
        <dbReference type="ARBA" id="ARBA00022692"/>
    </source>
</evidence>
<feature type="transmembrane region" description="Helical" evidence="7">
    <location>
        <begin position="65"/>
        <end position="85"/>
    </location>
</feature>
<reference evidence="8 9" key="1">
    <citation type="submission" date="2016-06" db="EMBL/GenBank/DDBJ databases">
        <authorList>
            <person name="Kjaerup R.B."/>
            <person name="Dalgaard T.S."/>
            <person name="Juul-Madsen H.R."/>
        </authorList>
    </citation>
    <scope>NUCLEOTIDE SEQUENCE [LARGE SCALE GENOMIC DNA]</scope>
    <source>
        <strain evidence="8 9">DSM 16361</strain>
    </source>
</reference>
<dbReference type="GO" id="GO:0005886">
    <property type="term" value="C:plasma membrane"/>
    <property type="evidence" value="ECO:0007669"/>
    <property type="project" value="UniProtKB-SubCell"/>
</dbReference>
<comment type="caution">
    <text evidence="7">Lacks conserved residue(s) required for the propagation of feature annotation.</text>
</comment>
<name>A0A238D1E5_THIDL</name>
<evidence type="ECO:0000313" key="9">
    <source>
        <dbReference type="Proteomes" id="UP000214566"/>
    </source>
</evidence>
<keyword evidence="3" id="KW-1003">Cell membrane</keyword>
<keyword evidence="4 7" id="KW-0812">Transmembrane</keyword>
<organism evidence="8 9">
    <name type="scientific">Thiomonas delicata</name>
    <name type="common">Thiomonas cuprina</name>
    <dbReference type="NCBI Taxonomy" id="364030"/>
    <lineage>
        <taxon>Bacteria</taxon>
        <taxon>Pseudomonadati</taxon>
        <taxon>Pseudomonadota</taxon>
        <taxon>Betaproteobacteria</taxon>
        <taxon>Burkholderiales</taxon>
        <taxon>Thiomonas</taxon>
    </lineage>
</organism>
<evidence type="ECO:0000313" key="8">
    <source>
        <dbReference type="EMBL" id="SBP87065.1"/>
    </source>
</evidence>
<accession>A0A238D1E5</accession>
<dbReference type="PANTHER" id="PTHR33508:SF1">
    <property type="entry name" value="UPF0056 MEMBRANE PROTEIN YHCE"/>
    <property type="match status" value="1"/>
</dbReference>
<evidence type="ECO:0000256" key="5">
    <source>
        <dbReference type="ARBA" id="ARBA00022989"/>
    </source>
</evidence>
<gene>
    <name evidence="8" type="ORF">THIARS_50313</name>
</gene>
<keyword evidence="6 7" id="KW-0472">Membrane</keyword>
<dbReference type="Proteomes" id="UP000214566">
    <property type="component" value="Unassembled WGS sequence"/>
</dbReference>
<feature type="transmembrane region" description="Helical" evidence="7">
    <location>
        <begin position="91"/>
        <end position="114"/>
    </location>
</feature>
<evidence type="ECO:0000256" key="3">
    <source>
        <dbReference type="ARBA" id="ARBA00022475"/>
    </source>
</evidence>
<keyword evidence="9" id="KW-1185">Reference proteome</keyword>